<comment type="similarity">
    <text evidence="5">Belongs to the RimM family.</text>
</comment>
<dbReference type="GO" id="GO:0005840">
    <property type="term" value="C:ribosome"/>
    <property type="evidence" value="ECO:0007669"/>
    <property type="project" value="InterPro"/>
</dbReference>
<keyword evidence="1 5" id="KW-0963">Cytoplasm</keyword>
<dbReference type="HAMAP" id="MF_00014">
    <property type="entry name" value="Ribosome_mat_RimM"/>
    <property type="match status" value="1"/>
</dbReference>
<dbReference type="Proteomes" id="UP000637695">
    <property type="component" value="Unassembled WGS sequence"/>
</dbReference>
<dbReference type="RefSeq" id="WP_188882341.1">
    <property type="nucleotide sequence ID" value="NZ_BMOY01000024.1"/>
</dbReference>
<feature type="domain" description="RimM N-terminal" evidence="6">
    <location>
        <begin position="7"/>
        <end position="91"/>
    </location>
</feature>
<gene>
    <name evidence="5 8" type="primary">rimM</name>
    <name evidence="8" type="ORF">GCM10010885_16320</name>
</gene>
<dbReference type="InterPro" id="IPR011033">
    <property type="entry name" value="PRC_barrel-like_sf"/>
</dbReference>
<comment type="subcellular location">
    <subcellularLocation>
        <location evidence="5">Cytoplasm</location>
    </subcellularLocation>
</comment>
<reference evidence="8" key="1">
    <citation type="journal article" date="2014" name="Int. J. Syst. Evol. Microbiol.">
        <title>Complete genome sequence of Corynebacterium casei LMG S-19264T (=DSM 44701T), isolated from a smear-ripened cheese.</title>
        <authorList>
            <consortium name="US DOE Joint Genome Institute (JGI-PGF)"/>
            <person name="Walter F."/>
            <person name="Albersmeier A."/>
            <person name="Kalinowski J."/>
            <person name="Ruckert C."/>
        </authorList>
    </citation>
    <scope>NUCLEOTIDE SEQUENCE</scope>
    <source>
        <strain evidence="8">JCM 18487</strain>
    </source>
</reference>
<evidence type="ECO:0000256" key="4">
    <source>
        <dbReference type="ARBA" id="ARBA00023186"/>
    </source>
</evidence>
<evidence type="ECO:0000256" key="1">
    <source>
        <dbReference type="ARBA" id="ARBA00022490"/>
    </source>
</evidence>
<feature type="domain" description="PRC-barrel" evidence="7">
    <location>
        <begin position="99"/>
        <end position="168"/>
    </location>
</feature>
<dbReference type="GO" id="GO:0005737">
    <property type="term" value="C:cytoplasm"/>
    <property type="evidence" value="ECO:0007669"/>
    <property type="project" value="UniProtKB-SubCell"/>
</dbReference>
<evidence type="ECO:0000256" key="3">
    <source>
        <dbReference type="ARBA" id="ARBA00022552"/>
    </source>
</evidence>
<dbReference type="Pfam" id="PF01782">
    <property type="entry name" value="RimM"/>
    <property type="match status" value="1"/>
</dbReference>
<dbReference type="SUPFAM" id="SSF50346">
    <property type="entry name" value="PRC-barrel domain"/>
    <property type="match status" value="1"/>
</dbReference>
<keyword evidence="3 5" id="KW-0698">rRNA processing</keyword>
<dbReference type="InterPro" id="IPR011961">
    <property type="entry name" value="RimM"/>
</dbReference>
<evidence type="ECO:0000313" key="9">
    <source>
        <dbReference type="Proteomes" id="UP000637695"/>
    </source>
</evidence>
<dbReference type="PANTHER" id="PTHR33692:SF1">
    <property type="entry name" value="RIBOSOME MATURATION FACTOR RIMM"/>
    <property type="match status" value="1"/>
</dbReference>
<comment type="domain">
    <text evidence="5">The PRC barrel domain binds ribosomal protein uS19.</text>
</comment>
<comment type="caution">
    <text evidence="8">The sequence shown here is derived from an EMBL/GenBank/DDBJ whole genome shotgun (WGS) entry which is preliminary data.</text>
</comment>
<sequence>MEARYFTVGVITSTHGLRGEVKVYPRTDFPELRFRPGSLLYLRKPGQTPVRELTVRSARPHKNLWLVGFSGLPTIHDVESFRGMELCVHERQLPELPEGTYYIHQLVGLRVVTENGEELGTLSEVLTPGANDVYVVRAPGRKRDILLPAIADCIRTVDLDRGLMVVRLLPGLIDEDEEGEQPRGGYHAQ</sequence>
<evidence type="ECO:0000256" key="5">
    <source>
        <dbReference type="HAMAP-Rule" id="MF_00014"/>
    </source>
</evidence>
<dbReference type="InterPro" id="IPR002676">
    <property type="entry name" value="RimM_N"/>
</dbReference>
<dbReference type="SUPFAM" id="SSF50447">
    <property type="entry name" value="Translation proteins"/>
    <property type="match status" value="1"/>
</dbReference>
<dbReference type="PANTHER" id="PTHR33692">
    <property type="entry name" value="RIBOSOME MATURATION FACTOR RIMM"/>
    <property type="match status" value="1"/>
</dbReference>
<accession>A0A917KET8</accession>
<keyword evidence="4 5" id="KW-0143">Chaperone</keyword>
<name>A0A917KET8_9BACL</name>
<proteinExistence type="inferred from homology"/>
<evidence type="ECO:0000313" key="8">
    <source>
        <dbReference type="EMBL" id="GGJ07924.1"/>
    </source>
</evidence>
<dbReference type="GO" id="GO:0042274">
    <property type="term" value="P:ribosomal small subunit biogenesis"/>
    <property type="evidence" value="ECO:0007669"/>
    <property type="project" value="UniProtKB-UniRule"/>
</dbReference>
<dbReference type="GO" id="GO:0043022">
    <property type="term" value="F:ribosome binding"/>
    <property type="evidence" value="ECO:0007669"/>
    <property type="project" value="InterPro"/>
</dbReference>
<dbReference type="AlphaFoldDB" id="A0A917KET8"/>
<keyword evidence="2 5" id="KW-0690">Ribosome biogenesis</keyword>
<keyword evidence="9" id="KW-1185">Reference proteome</keyword>
<dbReference type="EMBL" id="BMOY01000024">
    <property type="protein sequence ID" value="GGJ07924.1"/>
    <property type="molecule type" value="Genomic_DNA"/>
</dbReference>
<dbReference type="InterPro" id="IPR036976">
    <property type="entry name" value="RimM_N_sf"/>
</dbReference>
<dbReference type="GO" id="GO:0006364">
    <property type="term" value="P:rRNA processing"/>
    <property type="evidence" value="ECO:0007669"/>
    <property type="project" value="UniProtKB-UniRule"/>
</dbReference>
<protein>
    <recommendedName>
        <fullName evidence="5">Ribosome maturation factor RimM</fullName>
    </recommendedName>
</protein>
<dbReference type="Pfam" id="PF05239">
    <property type="entry name" value="PRC"/>
    <property type="match status" value="1"/>
</dbReference>
<dbReference type="NCBIfam" id="TIGR02273">
    <property type="entry name" value="16S_RimM"/>
    <property type="match status" value="1"/>
</dbReference>
<dbReference type="InterPro" id="IPR009000">
    <property type="entry name" value="Transl_B-barrel_sf"/>
</dbReference>
<organism evidence="8 9">
    <name type="scientific">Alicyclobacillus cellulosilyticus</name>
    <dbReference type="NCBI Taxonomy" id="1003997"/>
    <lineage>
        <taxon>Bacteria</taxon>
        <taxon>Bacillati</taxon>
        <taxon>Bacillota</taxon>
        <taxon>Bacilli</taxon>
        <taxon>Bacillales</taxon>
        <taxon>Alicyclobacillaceae</taxon>
        <taxon>Alicyclobacillus</taxon>
    </lineage>
</organism>
<comment type="function">
    <text evidence="5">An accessory protein needed during the final step in the assembly of 30S ribosomal subunit, possibly for assembly of the head region. Essential for efficient processing of 16S rRNA. May be needed both before and after RbfA during the maturation of 16S rRNA. It has affinity for free ribosomal 30S subunits but not for 70S ribosomes.</text>
</comment>
<dbReference type="Gene3D" id="2.40.30.60">
    <property type="entry name" value="RimM"/>
    <property type="match status" value="1"/>
</dbReference>
<evidence type="ECO:0000256" key="2">
    <source>
        <dbReference type="ARBA" id="ARBA00022517"/>
    </source>
</evidence>
<comment type="subunit">
    <text evidence="5">Binds ribosomal protein uS19.</text>
</comment>
<dbReference type="InterPro" id="IPR027275">
    <property type="entry name" value="PRC-brl_dom"/>
</dbReference>
<reference evidence="8" key="2">
    <citation type="submission" date="2020-09" db="EMBL/GenBank/DDBJ databases">
        <authorList>
            <person name="Sun Q."/>
            <person name="Ohkuma M."/>
        </authorList>
    </citation>
    <scope>NUCLEOTIDE SEQUENCE</scope>
    <source>
        <strain evidence="8">JCM 18487</strain>
    </source>
</reference>
<evidence type="ECO:0000259" key="7">
    <source>
        <dbReference type="Pfam" id="PF05239"/>
    </source>
</evidence>
<dbReference type="Gene3D" id="2.30.30.240">
    <property type="entry name" value="PRC-barrel domain"/>
    <property type="match status" value="1"/>
</dbReference>
<evidence type="ECO:0000259" key="6">
    <source>
        <dbReference type="Pfam" id="PF01782"/>
    </source>
</evidence>